<gene>
    <name evidence="2" type="ORF">Ccl03g_53380</name>
    <name evidence="1" type="ORF">ERS852480_03150</name>
    <name evidence="4" type="ORF">FOC47_14270</name>
    <name evidence="3" type="ORF">G5B26_04285</name>
</gene>
<accession>A0A174MJL1</accession>
<evidence type="ECO:0000313" key="7">
    <source>
        <dbReference type="Proteomes" id="UP000501069"/>
    </source>
</evidence>
<evidence type="ECO:0000313" key="2">
    <source>
        <dbReference type="EMBL" id="GEA39625.1"/>
    </source>
</evidence>
<dbReference type="AlphaFoldDB" id="A0A174MJL1"/>
<organism evidence="1 5">
    <name type="scientific">Enterocloster clostridioformis</name>
    <dbReference type="NCBI Taxonomy" id="1531"/>
    <lineage>
        <taxon>Bacteria</taxon>
        <taxon>Bacillati</taxon>
        <taxon>Bacillota</taxon>
        <taxon>Clostridia</taxon>
        <taxon>Lachnospirales</taxon>
        <taxon>Lachnospiraceae</taxon>
        <taxon>Enterocloster</taxon>
    </lineage>
</organism>
<dbReference type="RefSeq" id="WP_002587106.1">
    <property type="nucleotide sequence ID" value="NZ_BJLB01000001.1"/>
</dbReference>
<dbReference type="EMBL" id="JAAISW010000004">
    <property type="protein sequence ID" value="NSJ42814.1"/>
    <property type="molecule type" value="Genomic_DNA"/>
</dbReference>
<dbReference type="Proteomes" id="UP000315200">
    <property type="component" value="Unassembled WGS sequence"/>
</dbReference>
<evidence type="ECO:0000313" key="3">
    <source>
        <dbReference type="EMBL" id="NSJ42814.1"/>
    </source>
</evidence>
<reference evidence="4 7" key="3">
    <citation type="submission" date="2019-11" db="EMBL/GenBank/DDBJ databases">
        <title>FDA dAtabase for Regulatory Grade micrObial Sequences (FDA-ARGOS): Supporting development and validation of Infectious Disease Dx tests.</title>
        <authorList>
            <person name="Turner S."/>
            <person name="Byrd R."/>
            <person name="Tallon L."/>
            <person name="Sadzewicz L."/>
            <person name="Vavikolanu K."/>
            <person name="Mehta A."/>
            <person name="Aluvathingal J."/>
            <person name="Nadendla S."/>
            <person name="Myers T."/>
            <person name="Yan Y."/>
            <person name="Sichtig H."/>
        </authorList>
    </citation>
    <scope>NUCLEOTIDE SEQUENCE [LARGE SCALE GENOMIC DNA]</scope>
    <source>
        <strain evidence="4 7">FDAARGOS_739</strain>
    </source>
</reference>
<dbReference type="GeneID" id="57962332"/>
<name>A0A174MJL1_9FIRM</name>
<dbReference type="Proteomes" id="UP000501069">
    <property type="component" value="Chromosome"/>
</dbReference>
<sequence>MQVTITADEYKDCRGYSDVELELPTDRFSLADALERARVPDGGYELHSFYDWPEFIKYALTRAENKTLEEVNFLAHKVSEMDTDQLHIYEGILKLRFDSDIDHPMSMKELINTAYNLKCFELYPGVTDYQELGEICIQNEIMDWIKKLPDEIVEMLDPEKVGTSVCRDDQGIFIREGYLFRSAPDGPEIYDGIHLPDQEYHHGGIISLRLERKDIFLDANTEVWLELPADRQKIHQVLDFLGTSDLDVCMIVEMESIVPAMKDHLTGYEDIEKLNTLTERIAAFPDSRTLAKYKAILMMEDCYDLDMVLDIINNLDCYDFDTQIMSPGHYAEYILKEAGFDPDDPAFCGFDFYDYGERQLQGSGYVATAYGTVIRNDLPFILEYTKPPEQGMTMQ</sequence>
<protein>
    <submittedName>
        <fullName evidence="1">Antirestriction protein (ArdA)</fullName>
    </submittedName>
</protein>
<dbReference type="Proteomes" id="UP000719916">
    <property type="component" value="Unassembled WGS sequence"/>
</dbReference>
<reference evidence="2 6" key="2">
    <citation type="submission" date="2019-06" db="EMBL/GenBank/DDBJ databases">
        <title>Draft genome sequence of [Clostridium] clostridioforme NBRC 113352.</title>
        <authorList>
            <person name="Miura T."/>
            <person name="Furukawa M."/>
            <person name="Shimamura M."/>
            <person name="Ohyama Y."/>
            <person name="Yamazoe A."/>
            <person name="Kawasaki H."/>
        </authorList>
    </citation>
    <scope>NUCLEOTIDE SEQUENCE [LARGE SCALE GENOMIC DNA]</scope>
    <source>
        <strain evidence="2 6">NBRC 113352</strain>
    </source>
</reference>
<evidence type="ECO:0000313" key="4">
    <source>
        <dbReference type="EMBL" id="QIX91599.1"/>
    </source>
</evidence>
<dbReference type="EMBL" id="CP050964">
    <property type="protein sequence ID" value="QIX91599.1"/>
    <property type="molecule type" value="Genomic_DNA"/>
</dbReference>
<evidence type="ECO:0000313" key="6">
    <source>
        <dbReference type="Proteomes" id="UP000315200"/>
    </source>
</evidence>
<evidence type="ECO:0000313" key="5">
    <source>
        <dbReference type="Proteomes" id="UP000095512"/>
    </source>
</evidence>
<reference evidence="3 8" key="4">
    <citation type="journal article" date="2020" name="Cell Host Microbe">
        <title>Functional and Genomic Variation between Human-Derived Isolates of Lachnospiraceae Reveals Inter- and Intra-Species Diversity.</title>
        <authorList>
            <person name="Sorbara M.T."/>
            <person name="Littmann E.R."/>
            <person name="Fontana E."/>
            <person name="Moody T.U."/>
            <person name="Kohout C.E."/>
            <person name="Gjonbalaj M."/>
            <person name="Eaton V."/>
            <person name="Seok R."/>
            <person name="Leiner I.M."/>
            <person name="Pamer E.G."/>
        </authorList>
    </citation>
    <scope>NUCLEOTIDE SEQUENCE [LARGE SCALE GENOMIC DNA]</scope>
    <source>
        <strain evidence="3 8">MSK.2.26</strain>
    </source>
</reference>
<proteinExistence type="predicted"/>
<reference evidence="3" key="5">
    <citation type="submission" date="2020-02" db="EMBL/GenBank/DDBJ databases">
        <authorList>
            <person name="Littmann E."/>
            <person name="Sorbara M."/>
        </authorList>
    </citation>
    <scope>NUCLEOTIDE SEQUENCE</scope>
    <source>
        <strain evidence="3">MSK.2.26</strain>
    </source>
</reference>
<dbReference type="EMBL" id="BJLB01000001">
    <property type="protein sequence ID" value="GEA39625.1"/>
    <property type="molecule type" value="Genomic_DNA"/>
</dbReference>
<dbReference type="EMBL" id="CZAB01000030">
    <property type="protein sequence ID" value="CUP34997.1"/>
    <property type="molecule type" value="Genomic_DNA"/>
</dbReference>
<evidence type="ECO:0000313" key="8">
    <source>
        <dbReference type="Proteomes" id="UP000719916"/>
    </source>
</evidence>
<evidence type="ECO:0000313" key="1">
    <source>
        <dbReference type="EMBL" id="CUP34997.1"/>
    </source>
</evidence>
<dbReference type="Proteomes" id="UP000095512">
    <property type="component" value="Unassembled WGS sequence"/>
</dbReference>
<reference evidence="1 5" key="1">
    <citation type="submission" date="2015-09" db="EMBL/GenBank/DDBJ databases">
        <authorList>
            <consortium name="Pathogen Informatics"/>
        </authorList>
    </citation>
    <scope>NUCLEOTIDE SEQUENCE [LARGE SCALE GENOMIC DNA]</scope>
    <source>
        <strain evidence="1 5">2789STDY5834865</strain>
    </source>
</reference>